<reference evidence="2" key="1">
    <citation type="submission" date="2013-08" db="EMBL/GenBank/DDBJ databases">
        <authorList>
            <person name="Mendez C."/>
            <person name="Richter M."/>
            <person name="Ferrer M."/>
            <person name="Sanchez J."/>
        </authorList>
    </citation>
    <scope>NUCLEOTIDE SEQUENCE</scope>
</reference>
<protein>
    <submittedName>
        <fullName evidence="2">Transcriptional regulatory protein, asnC family</fullName>
    </submittedName>
</protein>
<dbReference type="EMBL" id="AUZY01007057">
    <property type="protein sequence ID" value="EQD51694.1"/>
    <property type="molecule type" value="Genomic_DNA"/>
</dbReference>
<proteinExistence type="predicted"/>
<dbReference type="InterPro" id="IPR019887">
    <property type="entry name" value="Tscrpt_reg_AsnC/Lrp_C"/>
</dbReference>
<accession>T1BF77</accession>
<dbReference type="AlphaFoldDB" id="T1BF77"/>
<evidence type="ECO:0000313" key="2">
    <source>
        <dbReference type="EMBL" id="EQD51694.1"/>
    </source>
</evidence>
<name>T1BF77_9ZZZZ</name>
<evidence type="ECO:0000259" key="1">
    <source>
        <dbReference type="Pfam" id="PF01037"/>
    </source>
</evidence>
<feature type="domain" description="Transcription regulator AsnC/Lrp ligand binding" evidence="1">
    <location>
        <begin position="6"/>
        <end position="49"/>
    </location>
</feature>
<reference evidence="2" key="2">
    <citation type="journal article" date="2014" name="ISME J.">
        <title>Microbial stratification in low pH oxic and suboxic macroscopic growths along an acid mine drainage.</title>
        <authorList>
            <person name="Mendez-Garcia C."/>
            <person name="Mesa V."/>
            <person name="Sprenger R.R."/>
            <person name="Richter M."/>
            <person name="Diez M.S."/>
            <person name="Solano J."/>
            <person name="Bargiela R."/>
            <person name="Golyshina O.V."/>
            <person name="Manteca A."/>
            <person name="Ramos J.L."/>
            <person name="Gallego J.R."/>
            <person name="Llorente I."/>
            <person name="Martins Dos Santos V.A."/>
            <person name="Jensen O.N."/>
            <person name="Pelaez A.I."/>
            <person name="Sanchez J."/>
            <person name="Ferrer M."/>
        </authorList>
    </citation>
    <scope>NUCLEOTIDE SEQUENCE</scope>
</reference>
<dbReference type="Pfam" id="PF01037">
    <property type="entry name" value="AsnC_trans_reg"/>
    <property type="match status" value="1"/>
</dbReference>
<dbReference type="SUPFAM" id="SSF54909">
    <property type="entry name" value="Dimeric alpha+beta barrel"/>
    <property type="match status" value="1"/>
</dbReference>
<gene>
    <name evidence="2" type="ORF">B1B_10921</name>
</gene>
<comment type="caution">
    <text evidence="2">The sequence shown here is derived from an EMBL/GenBank/DDBJ whole genome shotgun (WGS) entry which is preliminary data.</text>
</comment>
<dbReference type="InterPro" id="IPR011008">
    <property type="entry name" value="Dimeric_a/b-barrel"/>
</dbReference>
<feature type="non-terminal residue" evidence="2">
    <location>
        <position position="49"/>
    </location>
</feature>
<dbReference type="Gene3D" id="3.30.70.920">
    <property type="match status" value="1"/>
</dbReference>
<organism evidence="2">
    <name type="scientific">mine drainage metagenome</name>
    <dbReference type="NCBI Taxonomy" id="410659"/>
    <lineage>
        <taxon>unclassified sequences</taxon>
        <taxon>metagenomes</taxon>
        <taxon>ecological metagenomes</taxon>
    </lineage>
</organism>
<sequence length="49" mass="5469">MVRAYILMTMEPGKTMDVVRRLRMESGVLQVDAITGEYDAVAQIQAPDV</sequence>